<dbReference type="AlphaFoldDB" id="A0A0E3W2D5"/>
<organism evidence="2">
    <name type="scientific">Anopheles gambiae</name>
    <name type="common">African malaria mosquito</name>
    <dbReference type="NCBI Taxonomy" id="7165"/>
    <lineage>
        <taxon>Eukaryota</taxon>
        <taxon>Metazoa</taxon>
        <taxon>Ecdysozoa</taxon>
        <taxon>Arthropoda</taxon>
        <taxon>Hexapoda</taxon>
        <taxon>Insecta</taxon>
        <taxon>Pterygota</taxon>
        <taxon>Neoptera</taxon>
        <taxon>Endopterygota</taxon>
        <taxon>Diptera</taxon>
        <taxon>Nematocera</taxon>
        <taxon>Culicoidea</taxon>
        <taxon>Culicidae</taxon>
        <taxon>Anophelinae</taxon>
        <taxon>Anopheles</taxon>
    </lineage>
</organism>
<feature type="region of interest" description="Disordered" evidence="1">
    <location>
        <begin position="49"/>
        <end position="69"/>
    </location>
</feature>
<protein>
    <submittedName>
        <fullName evidence="2">Uncharacterized protein</fullName>
    </submittedName>
</protein>
<reference evidence="2" key="1">
    <citation type="submission" date="2015-03" db="EMBL/GenBank/DDBJ databases">
        <title>Long non-coding RNA discovery across the genus Anopheles reveals conserved secondary structures within and beyond the Gambiae complex.</title>
        <authorList>
            <person name="Jenkins A."/>
            <person name="Waterhouse R."/>
            <person name="Muskavitch M."/>
        </authorList>
    </citation>
    <scope>NUCLEOTIDE SEQUENCE</scope>
    <source>
        <tissue evidence="2">Whole body</tissue>
    </source>
</reference>
<dbReference type="EMBL" id="HACL01000331">
    <property type="protein sequence ID" value="CFW94625.1"/>
    <property type="molecule type" value="Transcribed_RNA"/>
</dbReference>
<evidence type="ECO:0000256" key="1">
    <source>
        <dbReference type="SAM" id="MobiDB-lite"/>
    </source>
</evidence>
<evidence type="ECO:0000313" key="2">
    <source>
        <dbReference type="EMBL" id="CFW94625.1"/>
    </source>
</evidence>
<name>A0A0E3W2D5_ANOGA</name>
<proteinExistence type="predicted"/>
<sequence length="131" mass="14483">MAGHSGQKHGLSFLPIRSDDDVTTSRMGWTLRFQKHTLGSTLPVRLDTRDHGALGNTEHGSYTARPLRSNNDATTLSTVRLSSLEPPMLRPRGSAGRRFRLLRLQRGIFQAFQLVLLATSGVYATERGIVP</sequence>
<accession>A0A0E3W2D5</accession>